<dbReference type="EMBL" id="JAKNSF020000176">
    <property type="protein sequence ID" value="KAK7708880.1"/>
    <property type="molecule type" value="Genomic_DNA"/>
</dbReference>
<dbReference type="InterPro" id="IPR036812">
    <property type="entry name" value="NAD(P)_OxRdtase_dom_sf"/>
</dbReference>
<evidence type="ECO:0000313" key="4">
    <source>
        <dbReference type="Proteomes" id="UP001430848"/>
    </source>
</evidence>
<evidence type="ECO:0000313" key="3">
    <source>
        <dbReference type="EMBL" id="KAK7708880.1"/>
    </source>
</evidence>
<accession>A0ABR1NNS1</accession>
<sequence length="333" mass="37323">MAPPSQSRPKIVFGAMTFGQKGAEQARVHELDVAAKILDVFKSHGHSEVDTARTYAGGSSEEYLAQLNWQSRGIAVATKLPPTGVHIPPFLDTRGKTLREIMAESMSALKADKVDLLYLHGPDRSKPYEQTLREVNDLYNEGYFTRFGISNFAAWEVAQMSETIHRNGWKKIDVYQGVYNALHRAVEPELFPALRQYGIAFYAYNPLAGGLLTDRYQRETEAHEGDRFDPHRAQGAMYRKKYWNDAHFDALDKVRPLAKSLGLTTAQAALRWVNHHSKLAGESGDAIITSASTVEQLEENLAALEMGPLPDELVQAFEESYKVVKADVSPYFF</sequence>
<feature type="domain" description="NADP-dependent oxidoreductase" evidence="2">
    <location>
        <begin position="10"/>
        <end position="321"/>
    </location>
</feature>
<comment type="caution">
    <text evidence="3">The sequence shown here is derived from an EMBL/GenBank/DDBJ whole genome shotgun (WGS) entry which is preliminary data.</text>
</comment>
<dbReference type="Proteomes" id="UP001430848">
    <property type="component" value="Unassembled WGS sequence"/>
</dbReference>
<dbReference type="Gene3D" id="3.20.20.100">
    <property type="entry name" value="NADP-dependent oxidoreductase domain"/>
    <property type="match status" value="1"/>
</dbReference>
<dbReference type="SUPFAM" id="SSF51430">
    <property type="entry name" value="NAD(P)-linked oxidoreductase"/>
    <property type="match status" value="1"/>
</dbReference>
<proteinExistence type="predicted"/>
<evidence type="ECO:0000256" key="1">
    <source>
        <dbReference type="ARBA" id="ARBA00023002"/>
    </source>
</evidence>
<protein>
    <recommendedName>
        <fullName evidence="2">NADP-dependent oxidoreductase domain-containing protein</fullName>
    </recommendedName>
</protein>
<dbReference type="Pfam" id="PF00248">
    <property type="entry name" value="Aldo_ket_red"/>
    <property type="match status" value="1"/>
</dbReference>
<reference evidence="3 4" key="1">
    <citation type="submission" date="2024-02" db="EMBL/GenBank/DDBJ databases">
        <title>De novo assembly and annotation of 12 fungi associated with fruit tree decline syndrome in Ontario, Canada.</title>
        <authorList>
            <person name="Sulman M."/>
            <person name="Ellouze W."/>
            <person name="Ilyukhin E."/>
        </authorList>
    </citation>
    <scope>NUCLEOTIDE SEQUENCE [LARGE SCALE GENOMIC DNA]</scope>
    <source>
        <strain evidence="3 4">M169</strain>
    </source>
</reference>
<dbReference type="InterPro" id="IPR023210">
    <property type="entry name" value="NADP_OxRdtase_dom"/>
</dbReference>
<keyword evidence="1" id="KW-0560">Oxidoreductase</keyword>
<evidence type="ECO:0000259" key="2">
    <source>
        <dbReference type="Pfam" id="PF00248"/>
    </source>
</evidence>
<gene>
    <name evidence="3" type="ORF">SLS63_013362</name>
</gene>
<keyword evidence="4" id="KW-1185">Reference proteome</keyword>
<dbReference type="CDD" id="cd19075">
    <property type="entry name" value="AKR_AKR7A1-5"/>
    <property type="match status" value="1"/>
</dbReference>
<organism evidence="3 4">
    <name type="scientific">Diaporthe eres</name>
    <name type="common">Phomopsis oblonga</name>
    <dbReference type="NCBI Taxonomy" id="83184"/>
    <lineage>
        <taxon>Eukaryota</taxon>
        <taxon>Fungi</taxon>
        <taxon>Dikarya</taxon>
        <taxon>Ascomycota</taxon>
        <taxon>Pezizomycotina</taxon>
        <taxon>Sordariomycetes</taxon>
        <taxon>Sordariomycetidae</taxon>
        <taxon>Diaporthales</taxon>
        <taxon>Diaporthaceae</taxon>
        <taxon>Diaporthe</taxon>
        <taxon>Diaporthe eres species complex</taxon>
    </lineage>
</organism>
<name>A0ABR1NNS1_DIAER</name>
<dbReference type="PANTHER" id="PTHR43364:SF4">
    <property type="entry name" value="NAD(P)-LINKED OXIDOREDUCTASE SUPERFAMILY PROTEIN"/>
    <property type="match status" value="1"/>
</dbReference>
<dbReference type="PANTHER" id="PTHR43364">
    <property type="entry name" value="NADH-SPECIFIC METHYLGLYOXAL REDUCTASE-RELATED"/>
    <property type="match status" value="1"/>
</dbReference>
<dbReference type="InterPro" id="IPR050523">
    <property type="entry name" value="AKR_Detox_Biosynth"/>
</dbReference>